<dbReference type="InterPro" id="IPR000620">
    <property type="entry name" value="EamA_dom"/>
</dbReference>
<dbReference type="InterPro" id="IPR051258">
    <property type="entry name" value="Diverse_Substrate_Transporter"/>
</dbReference>
<evidence type="ECO:0000256" key="4">
    <source>
        <dbReference type="ARBA" id="ARBA00022989"/>
    </source>
</evidence>
<keyword evidence="5 6" id="KW-0472">Membrane</keyword>
<keyword evidence="3 6" id="KW-0812">Transmembrane</keyword>
<organism evidence="8 9">
    <name type="scientific">Paraburkholderia antibiotica</name>
    <dbReference type="NCBI Taxonomy" id="2728839"/>
    <lineage>
        <taxon>Bacteria</taxon>
        <taxon>Pseudomonadati</taxon>
        <taxon>Pseudomonadota</taxon>
        <taxon>Betaproteobacteria</taxon>
        <taxon>Burkholderiales</taxon>
        <taxon>Burkholderiaceae</taxon>
        <taxon>Paraburkholderia</taxon>
    </lineage>
</organism>
<gene>
    <name evidence="8" type="ORF">HHL14_19470</name>
</gene>
<feature type="transmembrane region" description="Helical" evidence="6">
    <location>
        <begin position="209"/>
        <end position="228"/>
    </location>
</feature>
<evidence type="ECO:0000256" key="5">
    <source>
        <dbReference type="ARBA" id="ARBA00023136"/>
    </source>
</evidence>
<feature type="transmembrane region" description="Helical" evidence="6">
    <location>
        <begin position="173"/>
        <end position="197"/>
    </location>
</feature>
<feature type="domain" description="EamA" evidence="7">
    <location>
        <begin position="2"/>
        <end position="127"/>
    </location>
</feature>
<name>A0A7X9X7Z7_9BURK</name>
<dbReference type="PANTHER" id="PTHR42920">
    <property type="entry name" value="OS03G0707200 PROTEIN-RELATED"/>
    <property type="match status" value="1"/>
</dbReference>
<comment type="subcellular location">
    <subcellularLocation>
        <location evidence="1">Cell membrane</location>
        <topology evidence="1">Multi-pass membrane protein</topology>
    </subcellularLocation>
</comment>
<evidence type="ECO:0000313" key="8">
    <source>
        <dbReference type="EMBL" id="NML33003.1"/>
    </source>
</evidence>
<feature type="transmembrane region" description="Helical" evidence="6">
    <location>
        <begin position="142"/>
        <end position="161"/>
    </location>
</feature>
<proteinExistence type="predicted"/>
<protein>
    <submittedName>
        <fullName evidence="8">DMT family transporter</fullName>
    </submittedName>
</protein>
<evidence type="ECO:0000256" key="1">
    <source>
        <dbReference type="ARBA" id="ARBA00004651"/>
    </source>
</evidence>
<feature type="transmembrane region" description="Helical" evidence="6">
    <location>
        <begin position="240"/>
        <end position="261"/>
    </location>
</feature>
<evidence type="ECO:0000256" key="6">
    <source>
        <dbReference type="SAM" id="Phobius"/>
    </source>
</evidence>
<feature type="transmembrane region" description="Helical" evidence="6">
    <location>
        <begin position="267"/>
        <end position="284"/>
    </location>
</feature>
<sequence length="295" mass="31886">MGIMFPVMTDALVHIDPFTFTSLRYLVAGIAFFALLLIKEGKGALRPNGESMVLAWLLGSIGFCGFGSFVFLGQQLAGREGALTASIMMATQPMMGLLVNSVVRRSSPPLYSFLFILMSFAGVSLVVTKGDIAAVLHEPQHYSANALIVVGALCWVIYTFSASRFKRWSALKYTTMTTWLGLTTIIGLNILLFALHVVPVPSSAALRSIVPHLLYMGPIAGFCAILFWNMGNRILTPLNGVLFMDILPLTTFVVSALTGVVPGRAQVVGACMTGAALIFNNLYLRRRARRLAASS</sequence>
<dbReference type="AlphaFoldDB" id="A0A7X9X7Z7"/>
<reference evidence="8 9" key="1">
    <citation type="submission" date="2020-04" db="EMBL/GenBank/DDBJ databases">
        <title>Paraburkholderia sp. G-4-1-8 isolated from soil.</title>
        <authorList>
            <person name="Dahal R.H."/>
        </authorList>
    </citation>
    <scope>NUCLEOTIDE SEQUENCE [LARGE SCALE GENOMIC DNA]</scope>
    <source>
        <strain evidence="8 9">G-4-1-8</strain>
    </source>
</reference>
<dbReference type="SUPFAM" id="SSF103481">
    <property type="entry name" value="Multidrug resistance efflux transporter EmrE"/>
    <property type="match status" value="1"/>
</dbReference>
<evidence type="ECO:0000256" key="2">
    <source>
        <dbReference type="ARBA" id="ARBA00022475"/>
    </source>
</evidence>
<evidence type="ECO:0000313" key="9">
    <source>
        <dbReference type="Proteomes" id="UP000583127"/>
    </source>
</evidence>
<dbReference type="Pfam" id="PF00892">
    <property type="entry name" value="EamA"/>
    <property type="match status" value="2"/>
</dbReference>
<feature type="transmembrane region" description="Helical" evidence="6">
    <location>
        <begin position="83"/>
        <end position="103"/>
    </location>
</feature>
<keyword evidence="4 6" id="KW-1133">Transmembrane helix</keyword>
<dbReference type="EMBL" id="JABBFZ010000012">
    <property type="protein sequence ID" value="NML33003.1"/>
    <property type="molecule type" value="Genomic_DNA"/>
</dbReference>
<evidence type="ECO:0000259" key="7">
    <source>
        <dbReference type="Pfam" id="PF00892"/>
    </source>
</evidence>
<keyword evidence="9" id="KW-1185">Reference proteome</keyword>
<dbReference type="PANTHER" id="PTHR42920:SF14">
    <property type="entry name" value="TRANSPORTER, DRUG_METABOLITE EXPORTER FAMILY"/>
    <property type="match status" value="1"/>
</dbReference>
<feature type="transmembrane region" description="Helical" evidence="6">
    <location>
        <begin position="20"/>
        <end position="39"/>
    </location>
</feature>
<comment type="caution">
    <text evidence="8">The sequence shown here is derived from an EMBL/GenBank/DDBJ whole genome shotgun (WGS) entry which is preliminary data.</text>
</comment>
<dbReference type="Proteomes" id="UP000583127">
    <property type="component" value="Unassembled WGS sequence"/>
</dbReference>
<dbReference type="InterPro" id="IPR037185">
    <property type="entry name" value="EmrE-like"/>
</dbReference>
<feature type="transmembrane region" description="Helical" evidence="6">
    <location>
        <begin position="51"/>
        <end position="71"/>
    </location>
</feature>
<feature type="domain" description="EamA" evidence="7">
    <location>
        <begin position="145"/>
        <end position="280"/>
    </location>
</feature>
<keyword evidence="2" id="KW-1003">Cell membrane</keyword>
<dbReference type="GO" id="GO:0005886">
    <property type="term" value="C:plasma membrane"/>
    <property type="evidence" value="ECO:0007669"/>
    <property type="project" value="UniProtKB-SubCell"/>
</dbReference>
<accession>A0A7X9X7Z7</accession>
<feature type="transmembrane region" description="Helical" evidence="6">
    <location>
        <begin position="110"/>
        <end position="130"/>
    </location>
</feature>
<evidence type="ECO:0000256" key="3">
    <source>
        <dbReference type="ARBA" id="ARBA00022692"/>
    </source>
</evidence>